<feature type="transmembrane region" description="Helical" evidence="6">
    <location>
        <begin position="245"/>
        <end position="261"/>
    </location>
</feature>
<dbReference type="InterPro" id="IPR037185">
    <property type="entry name" value="EmrE-like"/>
</dbReference>
<dbReference type="InterPro" id="IPR050638">
    <property type="entry name" value="AA-Vitamin_Transporters"/>
</dbReference>
<dbReference type="PANTHER" id="PTHR32322">
    <property type="entry name" value="INNER MEMBRANE TRANSPORTER"/>
    <property type="match status" value="1"/>
</dbReference>
<name>A0A2S5KKD6_9PROT</name>
<keyword evidence="3 6" id="KW-0812">Transmembrane</keyword>
<evidence type="ECO:0000256" key="2">
    <source>
        <dbReference type="ARBA" id="ARBA00007362"/>
    </source>
</evidence>
<dbReference type="PANTHER" id="PTHR32322:SF2">
    <property type="entry name" value="EAMA DOMAIN-CONTAINING PROTEIN"/>
    <property type="match status" value="1"/>
</dbReference>
<evidence type="ECO:0000313" key="8">
    <source>
        <dbReference type="EMBL" id="PPC75304.1"/>
    </source>
</evidence>
<dbReference type="Pfam" id="PF00892">
    <property type="entry name" value="EamA"/>
    <property type="match status" value="2"/>
</dbReference>
<feature type="transmembrane region" description="Helical" evidence="6">
    <location>
        <begin position="66"/>
        <end position="85"/>
    </location>
</feature>
<accession>A0A2S5KKD6</accession>
<dbReference type="EMBL" id="PRLP01000106">
    <property type="protein sequence ID" value="PPC75304.1"/>
    <property type="molecule type" value="Genomic_DNA"/>
</dbReference>
<feature type="transmembrane region" description="Helical" evidence="6">
    <location>
        <begin position="151"/>
        <end position="169"/>
    </location>
</feature>
<keyword evidence="4 6" id="KW-1133">Transmembrane helix</keyword>
<dbReference type="Proteomes" id="UP000238196">
    <property type="component" value="Unassembled WGS sequence"/>
</dbReference>
<dbReference type="AlphaFoldDB" id="A0A2S5KKD6"/>
<dbReference type="InterPro" id="IPR000620">
    <property type="entry name" value="EamA_dom"/>
</dbReference>
<feature type="transmembrane region" description="Helical" evidence="6">
    <location>
        <begin position="37"/>
        <end position="59"/>
    </location>
</feature>
<evidence type="ECO:0000259" key="7">
    <source>
        <dbReference type="Pfam" id="PF00892"/>
    </source>
</evidence>
<feature type="domain" description="EamA" evidence="7">
    <location>
        <begin position="150"/>
        <end position="284"/>
    </location>
</feature>
<comment type="similarity">
    <text evidence="2">Belongs to the EamA transporter family.</text>
</comment>
<evidence type="ECO:0000313" key="9">
    <source>
        <dbReference type="Proteomes" id="UP000238196"/>
    </source>
</evidence>
<comment type="caution">
    <text evidence="8">The sequence shown here is derived from an EMBL/GenBank/DDBJ whole genome shotgun (WGS) entry which is preliminary data.</text>
</comment>
<reference evidence="8 9" key="1">
    <citation type="submission" date="2018-02" db="EMBL/GenBank/DDBJ databases">
        <title>novel marine gammaproteobacteria from coastal saline agro ecosystem.</title>
        <authorList>
            <person name="Krishnan R."/>
            <person name="Ramesh Kumar N."/>
        </authorList>
    </citation>
    <scope>NUCLEOTIDE SEQUENCE [LARGE SCALE GENOMIC DNA]</scope>
    <source>
        <strain evidence="8 9">228</strain>
    </source>
</reference>
<keyword evidence="5 6" id="KW-0472">Membrane</keyword>
<feature type="transmembrane region" description="Helical" evidence="6">
    <location>
        <begin position="126"/>
        <end position="145"/>
    </location>
</feature>
<dbReference type="SUPFAM" id="SSF103481">
    <property type="entry name" value="Multidrug resistance efflux transporter EmrE"/>
    <property type="match status" value="2"/>
</dbReference>
<proteinExistence type="inferred from homology"/>
<organism evidence="8 9">
    <name type="scientific">Proteobacteria bacterium 228</name>
    <dbReference type="NCBI Taxonomy" id="2083153"/>
    <lineage>
        <taxon>Bacteria</taxon>
        <taxon>Pseudomonadati</taxon>
        <taxon>Pseudomonadota</taxon>
    </lineage>
</organism>
<evidence type="ECO:0000256" key="6">
    <source>
        <dbReference type="SAM" id="Phobius"/>
    </source>
</evidence>
<evidence type="ECO:0000256" key="5">
    <source>
        <dbReference type="ARBA" id="ARBA00023136"/>
    </source>
</evidence>
<feature type="transmembrane region" description="Helical" evidence="6">
    <location>
        <begin position="181"/>
        <end position="200"/>
    </location>
</feature>
<feature type="transmembrane region" description="Helical" evidence="6">
    <location>
        <begin position="91"/>
        <end position="114"/>
    </location>
</feature>
<feature type="transmembrane region" description="Helical" evidence="6">
    <location>
        <begin position="212"/>
        <end position="233"/>
    </location>
</feature>
<feature type="domain" description="EamA" evidence="7">
    <location>
        <begin position="11"/>
        <end position="140"/>
    </location>
</feature>
<dbReference type="OrthoDB" id="7274881at2"/>
<dbReference type="GO" id="GO:0016020">
    <property type="term" value="C:membrane"/>
    <property type="evidence" value="ECO:0007669"/>
    <property type="project" value="UniProtKB-SubCell"/>
</dbReference>
<sequence length="311" mass="33074">MNTTRPYLLIPLIIAFSAIWSSAFIGGKIAVHELPPMLVLTARFLLSCLVMLPLCLGNIRALLDPGVIRTGLLLGLLNNALYLGLTFTSLHYISAAVVVVMVSCAPFITLLLSAVCRLEQLNRRTLLGITLGFAGVLIIVGLDAIRPDPLGIFLALLGTCAFATGTVLFRGKASGLPILQLNFWQSAAGVIALAPLTLLTSDTELTPSPASIWAILYLAIIVTMGGTALWLLLIRISGAATASSYHLLNPFFGVLLSHWVLGTPLQPHAFAGAIVIAIGLSLTVRPRRNTVYEPASQGISRHPHDDVSRSG</sequence>
<protein>
    <submittedName>
        <fullName evidence="8">EamA/RhaT family transporter</fullName>
    </submittedName>
</protein>
<comment type="subcellular location">
    <subcellularLocation>
        <location evidence="1">Membrane</location>
        <topology evidence="1">Multi-pass membrane protein</topology>
    </subcellularLocation>
</comment>
<evidence type="ECO:0000256" key="1">
    <source>
        <dbReference type="ARBA" id="ARBA00004141"/>
    </source>
</evidence>
<feature type="transmembrane region" description="Helical" evidence="6">
    <location>
        <begin position="267"/>
        <end position="284"/>
    </location>
</feature>
<feature type="transmembrane region" description="Helical" evidence="6">
    <location>
        <begin position="7"/>
        <end position="31"/>
    </location>
</feature>
<evidence type="ECO:0000256" key="3">
    <source>
        <dbReference type="ARBA" id="ARBA00022692"/>
    </source>
</evidence>
<evidence type="ECO:0000256" key="4">
    <source>
        <dbReference type="ARBA" id="ARBA00022989"/>
    </source>
</evidence>
<gene>
    <name evidence="8" type="ORF">C4K68_21980</name>
</gene>